<organism evidence="1 2">
    <name type="scientific">Mangrovicoccus algicola</name>
    <dbReference type="NCBI Taxonomy" id="2771008"/>
    <lineage>
        <taxon>Bacteria</taxon>
        <taxon>Pseudomonadati</taxon>
        <taxon>Pseudomonadota</taxon>
        <taxon>Alphaproteobacteria</taxon>
        <taxon>Rhodobacterales</taxon>
        <taxon>Paracoccaceae</taxon>
        <taxon>Mangrovicoccus</taxon>
    </lineage>
</organism>
<dbReference type="RefSeq" id="WP_193179895.1">
    <property type="nucleotide sequence ID" value="NZ_JACVXA010000008.1"/>
</dbReference>
<evidence type="ECO:0000313" key="1">
    <source>
        <dbReference type="EMBL" id="MBE3637372.1"/>
    </source>
</evidence>
<keyword evidence="2" id="KW-1185">Reference proteome</keyword>
<dbReference type="InterPro" id="IPR011604">
    <property type="entry name" value="PDDEXK-like_dom_sf"/>
</dbReference>
<comment type="caution">
    <text evidence="1">The sequence shown here is derived from an EMBL/GenBank/DDBJ whole genome shotgun (WGS) entry which is preliminary data.</text>
</comment>
<accession>A0A8J6YTR8</accession>
<proteinExistence type="predicted"/>
<name>A0A8J6YTR8_9RHOB</name>
<gene>
    <name evidence="1" type="ORF">ICN82_04040</name>
</gene>
<reference evidence="1" key="1">
    <citation type="submission" date="2020-09" db="EMBL/GenBank/DDBJ databases">
        <title>A novel bacterium of genus Mangrovicoccus, isolated from South China Sea.</title>
        <authorList>
            <person name="Huang H."/>
            <person name="Mo K."/>
            <person name="Hu Y."/>
        </authorList>
    </citation>
    <scope>NUCLEOTIDE SEQUENCE</scope>
    <source>
        <strain evidence="1">HB182678</strain>
    </source>
</reference>
<sequence length="291" mass="33034">MDRNTYIGSSDARDILSGDWNRMYREKMGLQEREDLSKSWPVQLGLATEDAHLDWTIARLCEEHGAGFKHSKHKEDGTQHEAIFTPDGTFHRPVIGSHPDALIRTPDGLIYPMEAKHTGRWANPEEAADYYMPQLQHHMLALGSDMLLFSVIVGAAAPEYVWIGASKEWQDHYVERCDAFWGHIKSATPPSPRFFDGAVKPKPIVPASIKNTVPFNGMMRRDLSDNNQIPALVDEFVTTKLAAKRHEELKAELKEFVRDTDSEVTHPRITMKRNKRGAINITIHDEKKEAA</sequence>
<evidence type="ECO:0008006" key="3">
    <source>
        <dbReference type="Google" id="ProtNLM"/>
    </source>
</evidence>
<dbReference type="SUPFAM" id="SSF52980">
    <property type="entry name" value="Restriction endonuclease-like"/>
    <property type="match status" value="1"/>
</dbReference>
<evidence type="ECO:0000313" key="2">
    <source>
        <dbReference type="Proteomes" id="UP000609121"/>
    </source>
</evidence>
<dbReference type="AlphaFoldDB" id="A0A8J6YTR8"/>
<dbReference type="Proteomes" id="UP000609121">
    <property type="component" value="Unassembled WGS sequence"/>
</dbReference>
<protein>
    <recommendedName>
        <fullName evidence="3">YqaJ viral recombinase domain-containing protein</fullName>
    </recommendedName>
</protein>
<dbReference type="EMBL" id="JACVXA010000008">
    <property type="protein sequence ID" value="MBE3637372.1"/>
    <property type="molecule type" value="Genomic_DNA"/>
</dbReference>
<dbReference type="InterPro" id="IPR011335">
    <property type="entry name" value="Restrct_endonuc-II-like"/>
</dbReference>
<dbReference type="Gene3D" id="3.90.320.10">
    <property type="match status" value="1"/>
</dbReference>